<feature type="compositionally biased region" description="Low complexity" evidence="1">
    <location>
        <begin position="96"/>
        <end position="107"/>
    </location>
</feature>
<feature type="region of interest" description="Disordered" evidence="1">
    <location>
        <begin position="24"/>
        <end position="67"/>
    </location>
</feature>
<evidence type="ECO:0000313" key="2">
    <source>
        <dbReference type="EMBL" id="EWC47480.1"/>
    </source>
</evidence>
<accession>W7IER7</accession>
<protein>
    <submittedName>
        <fullName evidence="2">Uncharacterized protein</fullName>
    </submittedName>
</protein>
<dbReference type="Proteomes" id="UP000024837">
    <property type="component" value="Unassembled WGS sequence"/>
</dbReference>
<proteinExistence type="predicted"/>
<feature type="region of interest" description="Disordered" evidence="1">
    <location>
        <begin position="96"/>
        <end position="124"/>
    </location>
</feature>
<sequence>MSTWPRGYTHPVKEWAFCPLQQSQAAVATPAPARPRRPSSVAPHRKSSSQSTFRSGAASAPTRPASRRMALKFDKNRPLPPLPFLHSRKLSLLSRPLSPSASSVSSRTFAPPPIRVPSRSSGTTAKVEKLETTTPGLSDAQVITVQLEDVPYAYSALPSSVALPEGGLTDETSRRSGSLASAKEAYAKLDFSFLKDGKVAVPVPSLADDGDAQDKRLPGGVEEGRTLTRTPIKLQLEIPTAAASSDISPAKPDLIATPNLQGEPVPVRPSSRALPREEIVVTPGGYEERRYVYFPSSDETSTSASESKQSSPTSCDREPSSSLHPPPPPHHAQVLPLQPDGPCGSSHAKKASTSSSRSQQTFSTFGQAGGDRNCRLDTFQSQLTDYEDYEEDIDANYTCDSSSSSSSAASSSSVSLSAGTDDCATPVGRNPQRVHDGDIDSGSVRVVPGDGEGSAGGRGDIQLLPLPLLQPKFGLTVGDIALGLRISSSCLSDSITEHQQAMDEVRIPVPPTGTFPLVGTGAAFGDNNVVLDPEGAFEYTLGSLWSDSLDNTSDKAPKIARRSVSTSRLSVRFTQPPEGDLYRASSCHDLILETTLDGDRERADSASPVAIATCGSPINRASGSWMQLRSAAIGLMAARRQPVEEEEFRPATAPEAQSSRSFFEDDDDDDEEEEEEDDRRKMGFGRALTPFRRVKKFFVRCFTDAPPRRNERSLVAIGTAQKRLVVPPPAGSAARVDRQFWAIRKNFEHVQGALKRYRERGLEDMPVPPPAVVQIRVSGASSSGWRRFSSRLGIQI</sequence>
<organism evidence="2 3">
    <name type="scientific">Drechslerella stenobrocha 248</name>
    <dbReference type="NCBI Taxonomy" id="1043628"/>
    <lineage>
        <taxon>Eukaryota</taxon>
        <taxon>Fungi</taxon>
        <taxon>Dikarya</taxon>
        <taxon>Ascomycota</taxon>
        <taxon>Pezizomycotina</taxon>
        <taxon>Orbiliomycetes</taxon>
        <taxon>Orbiliales</taxon>
        <taxon>Orbiliaceae</taxon>
        <taxon>Drechslerella</taxon>
    </lineage>
</organism>
<feature type="compositionally biased region" description="Acidic residues" evidence="1">
    <location>
        <begin position="664"/>
        <end position="677"/>
    </location>
</feature>
<gene>
    <name evidence="2" type="ORF">DRE_00448</name>
</gene>
<evidence type="ECO:0000313" key="3">
    <source>
        <dbReference type="Proteomes" id="UP000024837"/>
    </source>
</evidence>
<feature type="compositionally biased region" description="Low complexity" evidence="1">
    <location>
        <begin position="401"/>
        <end position="418"/>
    </location>
</feature>
<feature type="compositionally biased region" description="Low complexity" evidence="1">
    <location>
        <begin position="296"/>
        <end position="314"/>
    </location>
</feature>
<dbReference type="EMBL" id="KI966410">
    <property type="protein sequence ID" value="EWC47480.1"/>
    <property type="molecule type" value="Genomic_DNA"/>
</dbReference>
<feature type="region of interest" description="Disordered" evidence="1">
    <location>
        <begin position="242"/>
        <end position="281"/>
    </location>
</feature>
<dbReference type="OrthoDB" id="5428556at2759"/>
<feature type="region of interest" description="Disordered" evidence="1">
    <location>
        <begin position="397"/>
        <end position="458"/>
    </location>
</feature>
<evidence type="ECO:0000256" key="1">
    <source>
        <dbReference type="SAM" id="MobiDB-lite"/>
    </source>
</evidence>
<feature type="compositionally biased region" description="Low complexity" evidence="1">
    <location>
        <begin position="351"/>
        <end position="365"/>
    </location>
</feature>
<feature type="region of interest" description="Disordered" evidence="1">
    <location>
        <begin position="643"/>
        <end position="683"/>
    </location>
</feature>
<reference evidence="2 3" key="1">
    <citation type="submission" date="2013-05" db="EMBL/GenBank/DDBJ databases">
        <title>Drechslerella stenobrocha genome reveals carnivorous origination and mechanical trapping mechanism of predatory fungi.</title>
        <authorList>
            <person name="Liu X."/>
            <person name="Zhang W."/>
            <person name="Liu K."/>
        </authorList>
    </citation>
    <scope>NUCLEOTIDE SEQUENCE [LARGE SCALE GENOMIC DNA]</scope>
    <source>
        <strain evidence="2 3">248</strain>
    </source>
</reference>
<dbReference type="HOGENOM" id="CLU_330077_0_0_1"/>
<dbReference type="AlphaFoldDB" id="W7IER7"/>
<feature type="region of interest" description="Disordered" evidence="1">
    <location>
        <begin position="296"/>
        <end position="374"/>
    </location>
</feature>
<feature type="compositionally biased region" description="Low complexity" evidence="1">
    <location>
        <begin position="54"/>
        <end position="64"/>
    </location>
</feature>
<name>W7IER7_9PEZI</name>
<keyword evidence="3" id="KW-1185">Reference proteome</keyword>